<feature type="domain" description="NADP-dependent oxidoreductase" evidence="2">
    <location>
        <begin position="24"/>
        <end position="286"/>
    </location>
</feature>
<dbReference type="PANTHER" id="PTHR11732">
    <property type="entry name" value="ALDO/KETO REDUCTASE"/>
    <property type="match status" value="1"/>
</dbReference>
<evidence type="ECO:0000259" key="2">
    <source>
        <dbReference type="Pfam" id="PF00248"/>
    </source>
</evidence>
<evidence type="ECO:0000313" key="4">
    <source>
        <dbReference type="RefSeq" id="XP_011086645.1"/>
    </source>
</evidence>
<evidence type="ECO:0000313" key="3">
    <source>
        <dbReference type="Proteomes" id="UP000504604"/>
    </source>
</evidence>
<accession>A0A6I9TLE1</accession>
<protein>
    <submittedName>
        <fullName evidence="4">Non-functional NADPH-dependent codeinone reductase 2-like isoform X1</fullName>
    </submittedName>
</protein>
<dbReference type="GeneID" id="105168312"/>
<feature type="site" description="Lowers pKa of active site Tyr" evidence="1">
    <location>
        <position position="92"/>
    </location>
</feature>
<dbReference type="InParanoid" id="A0A6I9TLE1"/>
<gene>
    <name evidence="4" type="primary">LOC105168312</name>
</gene>
<dbReference type="PROSITE" id="PS00062">
    <property type="entry name" value="ALDOKETO_REDUCTASE_2"/>
    <property type="match status" value="1"/>
</dbReference>
<organism evidence="3 4">
    <name type="scientific">Sesamum indicum</name>
    <name type="common">Oriental sesame</name>
    <name type="synonym">Sesamum orientale</name>
    <dbReference type="NCBI Taxonomy" id="4182"/>
    <lineage>
        <taxon>Eukaryota</taxon>
        <taxon>Viridiplantae</taxon>
        <taxon>Streptophyta</taxon>
        <taxon>Embryophyta</taxon>
        <taxon>Tracheophyta</taxon>
        <taxon>Spermatophyta</taxon>
        <taxon>Magnoliopsida</taxon>
        <taxon>eudicotyledons</taxon>
        <taxon>Gunneridae</taxon>
        <taxon>Pentapetalae</taxon>
        <taxon>asterids</taxon>
        <taxon>lamiids</taxon>
        <taxon>Lamiales</taxon>
        <taxon>Pedaliaceae</taxon>
        <taxon>Sesamum</taxon>
    </lineage>
</organism>
<dbReference type="PRINTS" id="PR00069">
    <property type="entry name" value="ALDKETRDTASE"/>
</dbReference>
<dbReference type="RefSeq" id="XP_011086645.1">
    <property type="nucleotide sequence ID" value="XM_011088343.2"/>
</dbReference>
<dbReference type="InterPro" id="IPR023210">
    <property type="entry name" value="NADP_OxRdtase_dom"/>
</dbReference>
<reference evidence="4" key="1">
    <citation type="submission" date="2025-08" db="UniProtKB">
        <authorList>
            <consortium name="RefSeq"/>
        </authorList>
    </citation>
    <scope>IDENTIFICATION</scope>
</reference>
<dbReference type="AlphaFoldDB" id="A0A6I9TLE1"/>
<dbReference type="Gramene" id="SIN_1026596.t">
    <property type="protein sequence ID" value="SIN_1026596.t"/>
    <property type="gene ID" value="SIN_1026596"/>
</dbReference>
<sequence length="286" mass="32132">MSNAVIGPFVNPTRPAGGQNMPPIGIGTRPGLRKLDLSAVKTAILEAIELGYRHLQTAISSFLEHQAFGEAIAEALERGLVNSREELFITCKLPYHDAAPDFVVQNLRKFLEKMHLDYVDLCLVQQPEEDEPGRANNDIPLTDLMFVWEAMEKCQKLGLTKSIGVCNFSSRMLQNILKFAKMPPSINQVGMQRFLKEKELRELCLANNISIIACSTIGGEEKHSDFTQFMELEALQKTAKDRTKTANQVVCRWAHEQGASLLLESLSKEHMLEILSIFEWSLSQDD</sequence>
<dbReference type="InterPro" id="IPR018170">
    <property type="entry name" value="Aldo/ket_reductase_CS"/>
</dbReference>
<dbReference type="Gene3D" id="3.20.20.100">
    <property type="entry name" value="NADP-dependent oxidoreductase domain"/>
    <property type="match status" value="1"/>
</dbReference>
<dbReference type="InterPro" id="IPR036812">
    <property type="entry name" value="NAD(P)_OxRdtase_dom_sf"/>
</dbReference>
<dbReference type="Pfam" id="PF00248">
    <property type="entry name" value="Aldo_ket_red"/>
    <property type="match status" value="1"/>
</dbReference>
<dbReference type="PIRSF" id="PIRSF000097">
    <property type="entry name" value="AKR"/>
    <property type="match status" value="1"/>
</dbReference>
<dbReference type="OrthoDB" id="416253at2759"/>
<dbReference type="Proteomes" id="UP000504604">
    <property type="component" value="Linkage group LG8"/>
</dbReference>
<dbReference type="SUPFAM" id="SSF51430">
    <property type="entry name" value="NAD(P)-linked oxidoreductase"/>
    <property type="match status" value="1"/>
</dbReference>
<name>A0A6I9TLE1_SESIN</name>
<keyword evidence="3" id="KW-1185">Reference proteome</keyword>
<dbReference type="GO" id="GO:0016491">
    <property type="term" value="F:oxidoreductase activity"/>
    <property type="evidence" value="ECO:0007669"/>
    <property type="project" value="InterPro"/>
</dbReference>
<dbReference type="KEGG" id="sind:105168312"/>
<evidence type="ECO:0000256" key="1">
    <source>
        <dbReference type="PIRSR" id="PIRSR000097-3"/>
    </source>
</evidence>
<proteinExistence type="predicted"/>
<dbReference type="InterPro" id="IPR020471">
    <property type="entry name" value="AKR"/>
</dbReference>